<evidence type="ECO:0000313" key="3">
    <source>
        <dbReference type="EMBL" id="OSL06289.1"/>
    </source>
</evidence>
<dbReference type="InterPro" id="IPR006439">
    <property type="entry name" value="HAD-SF_hydro_IA"/>
</dbReference>
<dbReference type="SFLD" id="SFLDG01129">
    <property type="entry name" value="C1.5:_HAD__Beta-PGM__Phosphata"/>
    <property type="match status" value="1"/>
</dbReference>
<dbReference type="SUPFAM" id="SSF56784">
    <property type="entry name" value="HAD-like"/>
    <property type="match status" value="1"/>
</dbReference>
<sequence length="232" mass="25350">MTTSLVWCQALLRGTMFNCKAVIFDMDGVIIDSEGLWREAQKGALARWGACVSDEECIRLTKGKRLDEIAQTWCEYCHLHIEPALLESEIRRLITTLIAGTGEAMPGVQDVLFFLRRSGYQLALATSSSYQVIDAVLTKLNIQHYFSVICSADDEKHGKPHPAVYLSALRELQLSAADCLVIEDSVSGFQAAQAAGINTIVVSEDAQQTCFNAASARYLSMNELLAALAVAA</sequence>
<dbReference type="InterPro" id="IPR023198">
    <property type="entry name" value="PGP-like_dom2"/>
</dbReference>
<dbReference type="NCBIfam" id="TIGR01509">
    <property type="entry name" value="HAD-SF-IA-v3"/>
    <property type="match status" value="1"/>
</dbReference>
<dbReference type="Pfam" id="PF13419">
    <property type="entry name" value="HAD_2"/>
    <property type="match status" value="1"/>
</dbReference>
<evidence type="ECO:0000256" key="2">
    <source>
        <dbReference type="ARBA" id="ARBA00022842"/>
    </source>
</evidence>
<organism evidence="3 4">
    <name type="scientific">Escherichia coli H386</name>
    <dbReference type="NCBI Taxonomy" id="656397"/>
    <lineage>
        <taxon>Bacteria</taxon>
        <taxon>Pseudomonadati</taxon>
        <taxon>Pseudomonadota</taxon>
        <taxon>Gammaproteobacteria</taxon>
        <taxon>Enterobacterales</taxon>
        <taxon>Enterobacteriaceae</taxon>
        <taxon>Escherichia</taxon>
    </lineage>
</organism>
<evidence type="ECO:0000313" key="4">
    <source>
        <dbReference type="Proteomes" id="UP000193045"/>
    </source>
</evidence>
<dbReference type="AlphaFoldDB" id="A0A1X3JE15"/>
<proteinExistence type="predicted"/>
<dbReference type="Proteomes" id="UP000193045">
    <property type="component" value="Unassembled WGS sequence"/>
</dbReference>
<keyword evidence="1" id="KW-0479">Metal-binding</keyword>
<reference evidence="3 4" key="1">
    <citation type="submission" date="2010-04" db="EMBL/GenBank/DDBJ databases">
        <title>The Genome Sequence of Escherichia coli H386.</title>
        <authorList>
            <consortium name="The Broad Institute Genome Sequencing Platform"/>
            <consortium name="The Broad Institute Genome Sequencing Center for Infectious Disease"/>
            <person name="Feldgarden M."/>
            <person name="Gordon D.M."/>
            <person name="Johnson J.R."/>
            <person name="Johnston B.D."/>
            <person name="Young S."/>
            <person name="Zeng Q."/>
            <person name="Koehrsen M."/>
            <person name="Alvarado L."/>
            <person name="Berlin A.M."/>
            <person name="Borenstein D."/>
            <person name="Chapman S.B."/>
            <person name="Chen Z."/>
            <person name="Engels R."/>
            <person name="Freedman E."/>
            <person name="Gellesch M."/>
            <person name="Goldberg J."/>
            <person name="Griggs A."/>
            <person name="Gujja S."/>
            <person name="Heilman E.R."/>
            <person name="Heiman D.I."/>
            <person name="Hepburn T.A."/>
            <person name="Howarth C."/>
            <person name="Jen D."/>
            <person name="Larson L."/>
            <person name="Mehta T."/>
            <person name="Park D."/>
            <person name="Pearson M."/>
            <person name="Richards J."/>
            <person name="Roberts A."/>
            <person name="Saif S."/>
            <person name="Shea T.D."/>
            <person name="Shenoy N."/>
            <person name="Sisk P."/>
            <person name="Stolte C."/>
            <person name="Sykes S.N."/>
            <person name="Walk T."/>
            <person name="White J."/>
            <person name="Yandava C."/>
            <person name="Haas B."/>
            <person name="Henn M.R."/>
            <person name="Nusbaum C."/>
            <person name="Birren B."/>
        </authorList>
    </citation>
    <scope>NUCLEOTIDE SEQUENCE [LARGE SCALE GENOMIC DNA]</scope>
    <source>
        <strain evidence="3 4">H386</strain>
    </source>
</reference>
<dbReference type="InterPro" id="IPR041492">
    <property type="entry name" value="HAD_2"/>
</dbReference>
<dbReference type="SFLD" id="SFLDG01135">
    <property type="entry name" value="C1.5.6:_HAD__Beta-PGM__Phospha"/>
    <property type="match status" value="1"/>
</dbReference>
<accession>A0A1X3JE15</accession>
<gene>
    <name evidence="3" type="ORF">ECVG_00081</name>
</gene>
<dbReference type="Gene3D" id="1.10.150.240">
    <property type="entry name" value="Putative phosphatase, domain 2"/>
    <property type="match status" value="1"/>
</dbReference>
<name>A0A1X3JE15_ECOLX</name>
<comment type="caution">
    <text evidence="3">The sequence shown here is derived from an EMBL/GenBank/DDBJ whole genome shotgun (WGS) entry which is preliminary data.</text>
</comment>
<dbReference type="EMBL" id="ADJB01000070">
    <property type="protein sequence ID" value="OSL06289.1"/>
    <property type="molecule type" value="Genomic_DNA"/>
</dbReference>
<dbReference type="CDD" id="cd07505">
    <property type="entry name" value="HAD_BPGM-like"/>
    <property type="match status" value="1"/>
</dbReference>
<protein>
    <submittedName>
        <fullName evidence="3">HAD-superfamily hydrolase, subfamily IA</fullName>
    </submittedName>
</protein>
<evidence type="ECO:0000256" key="1">
    <source>
        <dbReference type="ARBA" id="ARBA00022723"/>
    </source>
</evidence>
<dbReference type="SFLD" id="SFLDS00003">
    <property type="entry name" value="Haloacid_Dehalogenase"/>
    <property type="match status" value="1"/>
</dbReference>
<dbReference type="GO" id="GO:0016787">
    <property type="term" value="F:hydrolase activity"/>
    <property type="evidence" value="ECO:0007669"/>
    <property type="project" value="UniProtKB-KW"/>
</dbReference>
<dbReference type="InterPro" id="IPR023214">
    <property type="entry name" value="HAD_sf"/>
</dbReference>
<keyword evidence="3" id="KW-0378">Hydrolase</keyword>
<dbReference type="PRINTS" id="PR00413">
    <property type="entry name" value="HADHALOGNASE"/>
</dbReference>
<dbReference type="GO" id="GO:0046872">
    <property type="term" value="F:metal ion binding"/>
    <property type="evidence" value="ECO:0007669"/>
    <property type="project" value="UniProtKB-KW"/>
</dbReference>
<dbReference type="InterPro" id="IPR036412">
    <property type="entry name" value="HAD-like_sf"/>
</dbReference>
<dbReference type="Gene3D" id="3.40.50.1000">
    <property type="entry name" value="HAD superfamily/HAD-like"/>
    <property type="match status" value="1"/>
</dbReference>
<dbReference type="PANTHER" id="PTHR18901">
    <property type="entry name" value="2-DEOXYGLUCOSE-6-PHOSPHATE PHOSPHATASE 2"/>
    <property type="match status" value="1"/>
</dbReference>
<keyword evidence="2" id="KW-0460">Magnesium</keyword>
<dbReference type="NCBIfam" id="TIGR01549">
    <property type="entry name" value="HAD-SF-IA-v1"/>
    <property type="match status" value="1"/>
</dbReference>
<dbReference type="PANTHER" id="PTHR18901:SF38">
    <property type="entry name" value="PSEUDOURIDINE-5'-PHOSPHATASE"/>
    <property type="match status" value="1"/>
</dbReference>